<evidence type="ECO:0000256" key="1">
    <source>
        <dbReference type="SAM" id="SignalP"/>
    </source>
</evidence>
<dbReference type="SUPFAM" id="SSF49899">
    <property type="entry name" value="Concanavalin A-like lectins/glucanases"/>
    <property type="match status" value="1"/>
</dbReference>
<evidence type="ECO:0000259" key="2">
    <source>
        <dbReference type="Pfam" id="PF08787"/>
    </source>
</evidence>
<feature type="domain" description="Alginate lyase 2" evidence="2">
    <location>
        <begin position="68"/>
        <end position="189"/>
    </location>
</feature>
<proteinExistence type="predicted"/>
<dbReference type="Gene3D" id="2.60.120.200">
    <property type="match status" value="1"/>
</dbReference>
<dbReference type="PANTHER" id="PTHR33681">
    <property type="entry name" value="BINDING PROTEIN, PUTATIVE, EXPRESSED-RELATED"/>
    <property type="match status" value="1"/>
</dbReference>
<dbReference type="Pfam" id="PF08787">
    <property type="entry name" value="Alginate_lyase2"/>
    <property type="match status" value="1"/>
</dbReference>
<organism evidence="3 4">
    <name type="scientific">Heracleum sosnowskyi</name>
    <dbReference type="NCBI Taxonomy" id="360622"/>
    <lineage>
        <taxon>Eukaryota</taxon>
        <taxon>Viridiplantae</taxon>
        <taxon>Streptophyta</taxon>
        <taxon>Embryophyta</taxon>
        <taxon>Tracheophyta</taxon>
        <taxon>Spermatophyta</taxon>
        <taxon>Magnoliopsida</taxon>
        <taxon>eudicotyledons</taxon>
        <taxon>Gunneridae</taxon>
        <taxon>Pentapetalae</taxon>
        <taxon>asterids</taxon>
        <taxon>campanulids</taxon>
        <taxon>Apiales</taxon>
        <taxon>Apiaceae</taxon>
        <taxon>Apioideae</taxon>
        <taxon>apioid superclade</taxon>
        <taxon>Tordylieae</taxon>
        <taxon>Tordyliinae</taxon>
        <taxon>Heracleum</taxon>
    </lineage>
</organism>
<dbReference type="InterPro" id="IPR014895">
    <property type="entry name" value="Alginate_lyase_2"/>
</dbReference>
<keyword evidence="1" id="KW-0732">Signal</keyword>
<dbReference type="InterPro" id="IPR013320">
    <property type="entry name" value="ConA-like_dom_sf"/>
</dbReference>
<sequence>MKFALVLVPMYLCLVWLFFQQTVLAVDPTVGFTSLPLDQSNFVIQRPYNVPVNKRYSFVDGVHKMWGYDFSSGVWQFEGHGYVPKVTSGASIMQIFGGSPHATTLMLWTYKGTLSYYRNPVLAKNISNRWFRLNVIYDVDANKVQVYIDGDLKLETTGRGGNSHFFKCGVYAQDGDSHYMESRWKNIKVLKKN</sequence>
<dbReference type="Proteomes" id="UP001237642">
    <property type="component" value="Unassembled WGS sequence"/>
</dbReference>
<evidence type="ECO:0000313" key="3">
    <source>
        <dbReference type="EMBL" id="KAK1361541.1"/>
    </source>
</evidence>
<accession>A0AAD8H828</accession>
<feature type="chain" id="PRO_5042224237" evidence="1">
    <location>
        <begin position="26"/>
        <end position="193"/>
    </location>
</feature>
<gene>
    <name evidence="3" type="ORF">POM88_046015</name>
</gene>
<evidence type="ECO:0000313" key="4">
    <source>
        <dbReference type="Proteomes" id="UP001237642"/>
    </source>
</evidence>
<dbReference type="EMBL" id="JAUIZM010000010">
    <property type="protein sequence ID" value="KAK1361541.1"/>
    <property type="molecule type" value="Genomic_DNA"/>
</dbReference>
<reference evidence="3" key="1">
    <citation type="submission" date="2023-02" db="EMBL/GenBank/DDBJ databases">
        <title>Genome of toxic invasive species Heracleum sosnowskyi carries increased number of genes despite the absence of recent whole-genome duplications.</title>
        <authorList>
            <person name="Schelkunov M."/>
            <person name="Shtratnikova V."/>
            <person name="Makarenko M."/>
            <person name="Klepikova A."/>
            <person name="Omelchenko D."/>
            <person name="Novikova G."/>
            <person name="Obukhova E."/>
            <person name="Bogdanov V."/>
            <person name="Penin A."/>
            <person name="Logacheva M."/>
        </authorList>
    </citation>
    <scope>NUCLEOTIDE SEQUENCE</scope>
    <source>
        <strain evidence="3">Hsosn_3</strain>
        <tissue evidence="3">Leaf</tissue>
    </source>
</reference>
<feature type="signal peptide" evidence="1">
    <location>
        <begin position="1"/>
        <end position="25"/>
    </location>
</feature>
<dbReference type="AlphaFoldDB" id="A0AAD8H828"/>
<keyword evidence="4" id="KW-1185">Reference proteome</keyword>
<reference evidence="3" key="2">
    <citation type="submission" date="2023-05" db="EMBL/GenBank/DDBJ databases">
        <authorList>
            <person name="Schelkunov M.I."/>
        </authorList>
    </citation>
    <scope>NUCLEOTIDE SEQUENCE</scope>
    <source>
        <strain evidence="3">Hsosn_3</strain>
        <tissue evidence="3">Leaf</tissue>
    </source>
</reference>
<comment type="caution">
    <text evidence="3">The sequence shown here is derived from an EMBL/GenBank/DDBJ whole genome shotgun (WGS) entry which is preliminary data.</text>
</comment>
<protein>
    <submittedName>
        <fullName evidence="3">Citrate-binding protein-like</fullName>
    </submittedName>
</protein>
<name>A0AAD8H828_9APIA</name>
<dbReference type="PANTHER" id="PTHR33681:SF4">
    <property type="entry name" value="OS12G0171100 PROTEIN"/>
    <property type="match status" value="1"/>
</dbReference>